<comment type="caution">
    <text evidence="1">The sequence shown here is derived from an EMBL/GenBank/DDBJ whole genome shotgun (WGS) entry which is preliminary data.</text>
</comment>
<dbReference type="AlphaFoldDB" id="A0A7I8VDV2"/>
<reference evidence="1 2" key="1">
    <citation type="submission" date="2020-08" db="EMBL/GenBank/DDBJ databases">
        <authorList>
            <person name="Hejnol A."/>
        </authorList>
    </citation>
    <scope>NUCLEOTIDE SEQUENCE [LARGE SCALE GENOMIC DNA]</scope>
</reference>
<dbReference type="Proteomes" id="UP000549394">
    <property type="component" value="Unassembled WGS sequence"/>
</dbReference>
<dbReference type="SUPFAM" id="SSF160387">
    <property type="entry name" value="NosL/MerB-like"/>
    <property type="match status" value="1"/>
</dbReference>
<dbReference type="Pfam" id="PF03243">
    <property type="entry name" value="MerB"/>
    <property type="match status" value="1"/>
</dbReference>
<evidence type="ECO:0000313" key="1">
    <source>
        <dbReference type="EMBL" id="CAD5113906.1"/>
    </source>
</evidence>
<dbReference type="Gene3D" id="3.30.450.410">
    <property type="match status" value="1"/>
</dbReference>
<keyword evidence="2" id="KW-1185">Reference proteome</keyword>
<dbReference type="OrthoDB" id="4379184at2759"/>
<name>A0A7I8VDV2_9ANNE</name>
<gene>
    <name evidence="1" type="ORF">DGYR_LOCUS2820</name>
</gene>
<dbReference type="GO" id="GO:0018836">
    <property type="term" value="F:alkylmercury lyase activity"/>
    <property type="evidence" value="ECO:0007669"/>
    <property type="project" value="InterPro"/>
</dbReference>
<proteinExistence type="predicted"/>
<protein>
    <submittedName>
        <fullName evidence="1">Uncharacterized protein</fullName>
    </submittedName>
</protein>
<dbReference type="InterPro" id="IPR053717">
    <property type="entry name" value="MerB_lyase_sf"/>
</dbReference>
<dbReference type="EMBL" id="CAJFCJ010000004">
    <property type="protein sequence ID" value="CAD5113906.1"/>
    <property type="molecule type" value="Genomic_DNA"/>
</dbReference>
<evidence type="ECO:0000313" key="2">
    <source>
        <dbReference type="Proteomes" id="UP000549394"/>
    </source>
</evidence>
<organism evidence="1 2">
    <name type="scientific">Dimorphilus gyrociliatus</name>
    <dbReference type="NCBI Taxonomy" id="2664684"/>
    <lineage>
        <taxon>Eukaryota</taxon>
        <taxon>Metazoa</taxon>
        <taxon>Spiralia</taxon>
        <taxon>Lophotrochozoa</taxon>
        <taxon>Annelida</taxon>
        <taxon>Polychaeta</taxon>
        <taxon>Polychaeta incertae sedis</taxon>
        <taxon>Dinophilidae</taxon>
        <taxon>Dimorphilus</taxon>
    </lineage>
</organism>
<dbReference type="InterPro" id="IPR004927">
    <property type="entry name" value="MerB"/>
</dbReference>
<accession>A0A7I8VDV2</accession>
<sequence length="231" mass="26478">MSTETNITNSTLHYTIIKTVIDKGYAPDLSKLSEILGQSEDQIKAALYKLQNDHGVVLHPNEPKVWVIHPFSLAPTNFYVKSEKGEWWGNCAWCSLGIAAILKENVTIATNIGGEDKHIIIEIVDGELKNKGLFIHFPIPMKEAWKNVIFTCGVMLAFESEDEVDVWSKKHNIPKGDVQPIEKIWNFAKKWYGNHANPKWNKWTIDEAKSMFSEFQLNHPIWNLENSEKNF</sequence>